<comment type="caution">
    <text evidence="2">The sequence shown here is derived from an EMBL/GenBank/DDBJ whole genome shotgun (WGS) entry which is preliminary data.</text>
</comment>
<evidence type="ECO:0000256" key="1">
    <source>
        <dbReference type="SAM" id="Phobius"/>
    </source>
</evidence>
<keyword evidence="1" id="KW-0472">Membrane</keyword>
<feature type="transmembrane region" description="Helical" evidence="1">
    <location>
        <begin position="215"/>
        <end position="233"/>
    </location>
</feature>
<keyword evidence="1" id="KW-0812">Transmembrane</keyword>
<name>A0ABQ5NQD2_9BACI</name>
<keyword evidence="1" id="KW-1133">Transmembrane helix</keyword>
<protein>
    <recommendedName>
        <fullName evidence="4">Beta-carotene 15,15'-monooxygenase</fullName>
    </recommendedName>
</protein>
<evidence type="ECO:0000313" key="2">
    <source>
        <dbReference type="EMBL" id="GLC90567.1"/>
    </source>
</evidence>
<evidence type="ECO:0000313" key="3">
    <source>
        <dbReference type="Proteomes" id="UP001065593"/>
    </source>
</evidence>
<organism evidence="2 3">
    <name type="scientific">Lysinibacillus piscis</name>
    <dbReference type="NCBI Taxonomy" id="2518931"/>
    <lineage>
        <taxon>Bacteria</taxon>
        <taxon>Bacillati</taxon>
        <taxon>Bacillota</taxon>
        <taxon>Bacilli</taxon>
        <taxon>Bacillales</taxon>
        <taxon>Bacillaceae</taxon>
        <taxon>Lysinibacillus</taxon>
    </lineage>
</organism>
<feature type="transmembrane region" description="Helical" evidence="1">
    <location>
        <begin position="67"/>
        <end position="85"/>
    </location>
</feature>
<feature type="transmembrane region" description="Helical" evidence="1">
    <location>
        <begin position="12"/>
        <end position="35"/>
    </location>
</feature>
<dbReference type="Proteomes" id="UP001065593">
    <property type="component" value="Unassembled WGS sequence"/>
</dbReference>
<dbReference type="RefSeq" id="WP_264990478.1">
    <property type="nucleotide sequence ID" value="NZ_BRZA01000013.1"/>
</dbReference>
<gene>
    <name evidence="2" type="ORF">LYSBPC_36940</name>
</gene>
<feature type="transmembrane region" description="Helical" evidence="1">
    <location>
        <begin position="41"/>
        <end position="60"/>
    </location>
</feature>
<evidence type="ECO:0008006" key="4">
    <source>
        <dbReference type="Google" id="ProtNLM"/>
    </source>
</evidence>
<keyword evidence="3" id="KW-1185">Reference proteome</keyword>
<reference evidence="2" key="1">
    <citation type="submission" date="2022-08" db="EMBL/GenBank/DDBJ databases">
        <title>Draft genome sequence of Lysinibacillus sp. strain KH24.</title>
        <authorList>
            <person name="Kanbe H."/>
            <person name="Itoh H."/>
        </authorList>
    </citation>
    <scope>NUCLEOTIDE SEQUENCE</scope>
    <source>
        <strain evidence="2">KH24</strain>
    </source>
</reference>
<feature type="transmembrane region" description="Helical" evidence="1">
    <location>
        <begin position="187"/>
        <end position="209"/>
    </location>
</feature>
<feature type="transmembrane region" description="Helical" evidence="1">
    <location>
        <begin position="97"/>
        <end position="121"/>
    </location>
</feature>
<sequence length="343" mass="39343">MGWIARAKPIWLVLLLFVLSGNYMLYHTSIGINLLPDEVQPVVIGSLLDLMICFPLFMLLYRNKLSLKTLIAFIAFGCVLFRLIVPSELIAPYNMLTWSGIFIEGCLVLVEFLLIITFIRYMPKIIQDVKRSQLPTLFSFSHAVGKYVKQHPIIQVICSEILMLYYAFCSWRKAVPKGLTLYKKSNYMAFQIMMIHAIIVETIGIHYWLHAKAPIISIILLVLNIYSVVFFLADLQAMRLNPVSIDEQAVYLSLGLIKRVKIDLDNIEAILDNPELLTKKRSKDMVDFILRDFESVHPDFIVKLKKPVPVTFMMGIEREYQHIAIKSDDPSELKSILSRGTLA</sequence>
<proteinExistence type="predicted"/>
<accession>A0ABQ5NQD2</accession>
<dbReference type="EMBL" id="BRZA01000013">
    <property type="protein sequence ID" value="GLC90567.1"/>
    <property type="molecule type" value="Genomic_DNA"/>
</dbReference>